<name>A0A498P2S4_LABRO</name>
<organism evidence="2 3">
    <name type="scientific">Labeo rohita</name>
    <name type="common">Indian major carp</name>
    <name type="synonym">Cyprinus rohita</name>
    <dbReference type="NCBI Taxonomy" id="84645"/>
    <lineage>
        <taxon>Eukaryota</taxon>
        <taxon>Metazoa</taxon>
        <taxon>Chordata</taxon>
        <taxon>Craniata</taxon>
        <taxon>Vertebrata</taxon>
        <taxon>Euteleostomi</taxon>
        <taxon>Actinopterygii</taxon>
        <taxon>Neopterygii</taxon>
        <taxon>Teleostei</taxon>
        <taxon>Ostariophysi</taxon>
        <taxon>Cypriniformes</taxon>
        <taxon>Cyprinidae</taxon>
        <taxon>Labeoninae</taxon>
        <taxon>Labeonini</taxon>
        <taxon>Labeo</taxon>
    </lineage>
</organism>
<evidence type="ECO:0000256" key="1">
    <source>
        <dbReference type="SAM" id="MobiDB-lite"/>
    </source>
</evidence>
<evidence type="ECO:0000313" key="2">
    <source>
        <dbReference type="EMBL" id="RXN38942.1"/>
    </source>
</evidence>
<feature type="compositionally biased region" description="Basic and acidic residues" evidence="1">
    <location>
        <begin position="19"/>
        <end position="37"/>
    </location>
</feature>
<feature type="region of interest" description="Disordered" evidence="1">
    <location>
        <begin position="60"/>
        <end position="89"/>
    </location>
</feature>
<keyword evidence="3" id="KW-1185">Reference proteome</keyword>
<evidence type="ECO:0000313" key="3">
    <source>
        <dbReference type="Proteomes" id="UP000290572"/>
    </source>
</evidence>
<sequence length="89" mass="10157">MWKAYGTTSTLPRSGCPSKVDDRAQEDTDKRSYQEAKGNFERLTRLYGWAWSRSLEVVIQGRGRRQEEVDSPDTPKAEKGKDEENSASM</sequence>
<proteinExistence type="predicted"/>
<dbReference type="AlphaFoldDB" id="A0A498P2S4"/>
<dbReference type="Proteomes" id="UP000290572">
    <property type="component" value="Unassembled WGS sequence"/>
</dbReference>
<comment type="caution">
    <text evidence="2">The sequence shown here is derived from an EMBL/GenBank/DDBJ whole genome shotgun (WGS) entry which is preliminary data.</text>
</comment>
<gene>
    <name evidence="2" type="ORF">ROHU_000667</name>
</gene>
<feature type="compositionally biased region" description="Polar residues" evidence="1">
    <location>
        <begin position="1"/>
        <end position="12"/>
    </location>
</feature>
<reference evidence="2 3" key="1">
    <citation type="submission" date="2018-03" db="EMBL/GenBank/DDBJ databases">
        <title>Draft genome sequence of Rohu Carp (Labeo rohita).</title>
        <authorList>
            <person name="Das P."/>
            <person name="Kushwaha B."/>
            <person name="Joshi C.G."/>
            <person name="Kumar D."/>
            <person name="Nagpure N.S."/>
            <person name="Sahoo L."/>
            <person name="Das S.P."/>
            <person name="Bit A."/>
            <person name="Patnaik S."/>
            <person name="Meher P.K."/>
            <person name="Jayasankar P."/>
            <person name="Koringa P.G."/>
            <person name="Patel N.V."/>
            <person name="Hinsu A.T."/>
            <person name="Kumar R."/>
            <person name="Pandey M."/>
            <person name="Agarwal S."/>
            <person name="Srivastava S."/>
            <person name="Singh M."/>
            <person name="Iquebal M.A."/>
            <person name="Jaiswal S."/>
            <person name="Angadi U.B."/>
            <person name="Kumar N."/>
            <person name="Raza M."/>
            <person name="Shah T.M."/>
            <person name="Rai A."/>
            <person name="Jena J.K."/>
        </authorList>
    </citation>
    <scope>NUCLEOTIDE SEQUENCE [LARGE SCALE GENOMIC DNA]</scope>
    <source>
        <strain evidence="2">DASCIFA01</strain>
        <tissue evidence="2">Testis</tissue>
    </source>
</reference>
<feature type="compositionally biased region" description="Basic and acidic residues" evidence="1">
    <location>
        <begin position="64"/>
        <end position="89"/>
    </location>
</feature>
<feature type="region of interest" description="Disordered" evidence="1">
    <location>
        <begin position="1"/>
        <end position="37"/>
    </location>
</feature>
<accession>A0A498P2S4</accession>
<dbReference type="EMBL" id="QBIY01003953">
    <property type="protein sequence ID" value="RXN38942.1"/>
    <property type="molecule type" value="Genomic_DNA"/>
</dbReference>
<protein>
    <submittedName>
        <fullName evidence="2">Uncharacterized protein</fullName>
    </submittedName>
</protein>